<feature type="transmembrane region" description="Helical" evidence="6">
    <location>
        <begin position="167"/>
        <end position="192"/>
    </location>
</feature>
<dbReference type="Proteomes" id="UP000681343">
    <property type="component" value="Chromosome"/>
</dbReference>
<evidence type="ECO:0000256" key="1">
    <source>
        <dbReference type="ARBA" id="ARBA00004141"/>
    </source>
</evidence>
<feature type="transmembrane region" description="Helical" evidence="6">
    <location>
        <begin position="218"/>
        <end position="240"/>
    </location>
</feature>
<gene>
    <name evidence="7" type="ORF">MM35RIKEN_06600</name>
</gene>
<evidence type="ECO:0000256" key="6">
    <source>
        <dbReference type="SAM" id="Phobius"/>
    </source>
</evidence>
<dbReference type="RefSeq" id="WP_212819284.1">
    <property type="nucleotide sequence ID" value="NZ_AP023415.1"/>
</dbReference>
<evidence type="ECO:0000313" key="7">
    <source>
        <dbReference type="EMBL" id="BCK78468.1"/>
    </source>
</evidence>
<evidence type="ECO:0000256" key="3">
    <source>
        <dbReference type="ARBA" id="ARBA00022692"/>
    </source>
</evidence>
<feature type="transmembrane region" description="Helical" evidence="6">
    <location>
        <begin position="7"/>
        <end position="26"/>
    </location>
</feature>
<evidence type="ECO:0000313" key="8">
    <source>
        <dbReference type="Proteomes" id="UP000681343"/>
    </source>
</evidence>
<evidence type="ECO:0000256" key="5">
    <source>
        <dbReference type="ARBA" id="ARBA00023136"/>
    </source>
</evidence>
<organism evidence="7 8">
    <name type="scientific">Vescimonas fastidiosa</name>
    <dbReference type="NCBI Taxonomy" id="2714353"/>
    <lineage>
        <taxon>Bacteria</taxon>
        <taxon>Bacillati</taxon>
        <taxon>Bacillota</taxon>
        <taxon>Clostridia</taxon>
        <taxon>Eubacteriales</taxon>
        <taxon>Oscillospiraceae</taxon>
        <taxon>Vescimonas</taxon>
    </lineage>
</organism>
<keyword evidence="4 6" id="KW-1133">Transmembrane helix</keyword>
<accession>A0A810PNZ5</accession>
<feature type="transmembrane region" description="Helical" evidence="6">
    <location>
        <begin position="65"/>
        <end position="88"/>
    </location>
</feature>
<dbReference type="Pfam" id="PF01594">
    <property type="entry name" value="AI-2E_transport"/>
    <property type="match status" value="1"/>
</dbReference>
<dbReference type="GO" id="GO:0055085">
    <property type="term" value="P:transmembrane transport"/>
    <property type="evidence" value="ECO:0007669"/>
    <property type="project" value="TreeGrafter"/>
</dbReference>
<dbReference type="NCBIfam" id="TIGR02872">
    <property type="entry name" value="spore_ytvI"/>
    <property type="match status" value="1"/>
</dbReference>
<dbReference type="PANTHER" id="PTHR21716">
    <property type="entry name" value="TRANSMEMBRANE PROTEIN"/>
    <property type="match status" value="1"/>
</dbReference>
<dbReference type="GO" id="GO:0016020">
    <property type="term" value="C:membrane"/>
    <property type="evidence" value="ECO:0007669"/>
    <property type="project" value="UniProtKB-SubCell"/>
</dbReference>
<evidence type="ECO:0000256" key="2">
    <source>
        <dbReference type="ARBA" id="ARBA00009773"/>
    </source>
</evidence>
<keyword evidence="3 6" id="KW-0812">Transmembrane</keyword>
<dbReference type="PANTHER" id="PTHR21716:SF68">
    <property type="entry name" value="TRANSPORT PROTEIN YTVI-RELATED"/>
    <property type="match status" value="1"/>
</dbReference>
<dbReference type="KEGG" id="vfa:MM35RIKEN_06600"/>
<sequence>MSDKYRNFITLALYWGLLLLLCWIGVRYVLLWLLPFLIALGVAYIMEPMVCYLRKKLRLRRGFVSAVLSFVLLALLLTALTVLCLNLLQQSVRLFKALPQYLAELPVYFSALQERLEQFCSSCPKSLQSWLQQVLSDSSRELSAWFARFSAQCVSTAAEALKDIPSVFLFTATTVLAVFFTAARLPAILDFLRRQLPPQRQKQVGGVKDNLLSTLSKWFKAQCILLGVTFAELLAGLLLIRQPYALLLAAAIALIDALPVFGTGTVLLPWAAVCLLLQHTPKAFSLVAIYAVITLVRSFLEPKVMAAQVDLPPLAALMAMYIGFCTFGVGGMIFFPLALLFLKQLHDAGYLRLWKQ</sequence>
<keyword evidence="5 6" id="KW-0472">Membrane</keyword>
<dbReference type="AlphaFoldDB" id="A0A810PNZ5"/>
<name>A0A810PNZ5_9FIRM</name>
<feature type="transmembrane region" description="Helical" evidence="6">
    <location>
        <begin position="32"/>
        <end position="53"/>
    </location>
</feature>
<dbReference type="InterPro" id="IPR014227">
    <property type="entry name" value="YtvI-like"/>
</dbReference>
<feature type="transmembrane region" description="Helical" evidence="6">
    <location>
        <begin position="320"/>
        <end position="342"/>
    </location>
</feature>
<protein>
    <submittedName>
        <fullName evidence="7">Sporulation integral membrane protein YtvI</fullName>
    </submittedName>
</protein>
<feature type="transmembrane region" description="Helical" evidence="6">
    <location>
        <begin position="283"/>
        <end position="300"/>
    </location>
</feature>
<dbReference type="InterPro" id="IPR002549">
    <property type="entry name" value="AI-2E-like"/>
</dbReference>
<feature type="transmembrane region" description="Helical" evidence="6">
    <location>
        <begin position="246"/>
        <end position="271"/>
    </location>
</feature>
<evidence type="ECO:0000256" key="4">
    <source>
        <dbReference type="ARBA" id="ARBA00022989"/>
    </source>
</evidence>
<comment type="subcellular location">
    <subcellularLocation>
        <location evidence="1">Membrane</location>
        <topology evidence="1">Multi-pass membrane protein</topology>
    </subcellularLocation>
</comment>
<reference evidence="7" key="1">
    <citation type="submission" date="2020-09" db="EMBL/GenBank/DDBJ databases">
        <title>New species isolated from human feces.</title>
        <authorList>
            <person name="Kitahara M."/>
            <person name="Shigeno Y."/>
            <person name="Shime M."/>
            <person name="Matsumoto Y."/>
            <person name="Nakamura S."/>
            <person name="Motooka D."/>
            <person name="Fukuoka S."/>
            <person name="Nishikawa H."/>
            <person name="Benno Y."/>
        </authorList>
    </citation>
    <scope>NUCLEOTIDE SEQUENCE</scope>
    <source>
        <strain evidence="7">MM35</strain>
    </source>
</reference>
<proteinExistence type="inferred from homology"/>
<keyword evidence="8" id="KW-1185">Reference proteome</keyword>
<comment type="similarity">
    <text evidence="2">Belongs to the autoinducer-2 exporter (AI-2E) (TC 2.A.86) family.</text>
</comment>
<dbReference type="EMBL" id="AP023415">
    <property type="protein sequence ID" value="BCK78468.1"/>
    <property type="molecule type" value="Genomic_DNA"/>
</dbReference>